<dbReference type="InterPro" id="IPR036397">
    <property type="entry name" value="RNaseH_sf"/>
</dbReference>
<dbReference type="GeneID" id="128201892"/>
<dbReference type="Gene3D" id="3.30.420.10">
    <property type="entry name" value="Ribonuclease H-like superfamily/Ribonuclease H"/>
    <property type="match status" value="1"/>
</dbReference>
<proteinExistence type="predicted"/>
<sequence length="1145" mass="131408">MEVQFTQLMSSLAETLRTVQNQQAQMQTMFMQQQQTTSNNTVSGIVLQPYDELHESFGSYIQRLNNYINLKGVTSPVTKLQIFLNCIGAKYYQVLKNITAPDTLENKTYEQLVEILKNHIAPEPGEVAQQHKFCLRIQNENESIANYVAGLKEIGGKCNFICNSCKSTTFDTHLRVQFIRGLRSSEIKERKVDPVVGREWLRKLGVRLEINKIEIGKNDITEEQYKKNLEKLIDQYREIFSEEIGEIRNYTVKFSLKENVTPIFIKARPVPFALKEKVENEIDRLEKAGILEKVTYSQWGTPVVPVVKQNGSVRLCADYRATLNKNLLDDKYPIPRVEEVFSKLSGGRYFCTLDINQAYLHMKTDPATAEMQAISTCKGTFKVNRLMFGVKVAPNQWQRYMDQTLQGLPGTACFFDDIAIQGQTYIELLKRIQTIFQKLKECGLHLNKNKCQFLKKSITYLGHKINENGLHPTEEKVNDIKNSPRPTDESTLRTFLGMVNYYQQFIPNLASKLNPLYTLLQKNIKFIWSKECETSFQELKKEICSEKVLTPFHTHLPITLATDASPVGFGAVLSHIMPDNKERPIAFASRSLTSAEKGYSQLDKEAAALIWGLKKFFHYCYGRKITLIIDNQPLARILHPEKPMPTTTAVRLLHYANFLAGFDYNIKVRKSTEHANADYFSRLEHPTVNYNQLTDDDVFYLNQLTVLPVTFQKIKEATAKDLELQKLYQDIQSGTNYTKGLHEFSIQSNCIFYGIRIVIPKQLQPAILQELHTAHTGIVKMKALARSYVWWKNIDADIERMVNECKPCCLLQKNPAKIPIHSWEYPKEPWSRIHIDYAGPFFDQYFLIVVDAYTKWLEVIPTTSITTTATIKILKNLFTTFGLPITIVSDNGRQFRSEEMMTFLKENGIQSKFTAPFHPSTNGQAERYVQTFKNKIKSMIHEKGTLMEKLSRFLMMYRKTPNNTTGLSPAEMMFKREGDRVQIRFYDSNKWKIGKVIQKKGKLHYNVEVDGKIHTRHIDQIRRTMCTQGNDVTYLPHLPKLIATPAATSVSSPEKERRLNYTPDGREYLPDSPVLETSPCHETGTENNKPVSKRKSLFVPGSITENVTQPQLAPVATPASPSGVEQPVVLRRSTRIRKPTNRLNL</sequence>
<dbReference type="Pfam" id="PF00078">
    <property type="entry name" value="RVT_1"/>
    <property type="match status" value="1"/>
</dbReference>
<dbReference type="Gene3D" id="3.10.10.10">
    <property type="entry name" value="HIV Type 1 Reverse Transcriptase, subunit A, domain 1"/>
    <property type="match status" value="1"/>
</dbReference>
<dbReference type="PANTHER" id="PTHR37984:SF12">
    <property type="entry name" value="RIBONUCLEASE H"/>
    <property type="match status" value="1"/>
</dbReference>
<dbReference type="InterPro" id="IPR000477">
    <property type="entry name" value="RT_dom"/>
</dbReference>
<dbReference type="PROSITE" id="PS50994">
    <property type="entry name" value="INTEGRASE"/>
    <property type="match status" value="1"/>
</dbReference>
<dbReference type="Gene3D" id="3.30.70.270">
    <property type="match status" value="2"/>
</dbReference>
<protein>
    <recommendedName>
        <fullName evidence="1">RNA-directed DNA polymerase</fullName>
        <ecNumber evidence="1">2.7.7.49</ecNumber>
    </recommendedName>
</protein>
<dbReference type="RefSeq" id="XP_052756183.1">
    <property type="nucleotide sequence ID" value="XM_052900223.1"/>
</dbReference>
<dbReference type="SUPFAM" id="SSF53098">
    <property type="entry name" value="Ribonuclease H-like"/>
    <property type="match status" value="1"/>
</dbReference>
<dbReference type="InterPro" id="IPR050951">
    <property type="entry name" value="Retrovirus_Pol_polyprotein"/>
</dbReference>
<dbReference type="InterPro" id="IPR043128">
    <property type="entry name" value="Rev_trsase/Diguanyl_cyclase"/>
</dbReference>
<dbReference type="Gene3D" id="1.10.340.70">
    <property type="match status" value="1"/>
</dbReference>
<feature type="region of interest" description="Disordered" evidence="2">
    <location>
        <begin position="1046"/>
        <end position="1092"/>
    </location>
</feature>
<dbReference type="EC" id="2.7.7.49" evidence="1"/>
<evidence type="ECO:0000313" key="5">
    <source>
        <dbReference type="RefSeq" id="XP_052756183.1"/>
    </source>
</evidence>
<evidence type="ECO:0000259" key="3">
    <source>
        <dbReference type="PROSITE" id="PS50994"/>
    </source>
</evidence>
<name>A0ABM3MXW3_GALME</name>
<feature type="compositionally biased region" description="Basic and acidic residues" evidence="2">
    <location>
        <begin position="1053"/>
        <end position="1069"/>
    </location>
</feature>
<dbReference type="InterPro" id="IPR012337">
    <property type="entry name" value="RNaseH-like_sf"/>
</dbReference>
<dbReference type="Pfam" id="PF00665">
    <property type="entry name" value="rve"/>
    <property type="match status" value="1"/>
</dbReference>
<reference evidence="5" key="1">
    <citation type="submission" date="2025-08" db="UniProtKB">
        <authorList>
            <consortium name="RefSeq"/>
        </authorList>
    </citation>
    <scope>IDENTIFICATION</scope>
    <source>
        <tissue evidence="5">Whole larvae</tissue>
    </source>
</reference>
<feature type="domain" description="Integrase catalytic" evidence="3">
    <location>
        <begin position="825"/>
        <end position="977"/>
    </location>
</feature>
<keyword evidence="4" id="KW-1185">Reference proteome</keyword>
<dbReference type="Proteomes" id="UP001652740">
    <property type="component" value="Unplaced"/>
</dbReference>
<dbReference type="CDD" id="cd01647">
    <property type="entry name" value="RT_LTR"/>
    <property type="match status" value="1"/>
</dbReference>
<dbReference type="CDD" id="cd09274">
    <property type="entry name" value="RNase_HI_RT_Ty3"/>
    <property type="match status" value="1"/>
</dbReference>
<dbReference type="InterPro" id="IPR041577">
    <property type="entry name" value="RT_RNaseH_2"/>
</dbReference>
<organism evidence="4 5">
    <name type="scientific">Galleria mellonella</name>
    <name type="common">Greater wax moth</name>
    <dbReference type="NCBI Taxonomy" id="7137"/>
    <lineage>
        <taxon>Eukaryota</taxon>
        <taxon>Metazoa</taxon>
        <taxon>Ecdysozoa</taxon>
        <taxon>Arthropoda</taxon>
        <taxon>Hexapoda</taxon>
        <taxon>Insecta</taxon>
        <taxon>Pterygota</taxon>
        <taxon>Neoptera</taxon>
        <taxon>Endopterygota</taxon>
        <taxon>Lepidoptera</taxon>
        <taxon>Glossata</taxon>
        <taxon>Ditrysia</taxon>
        <taxon>Pyraloidea</taxon>
        <taxon>Pyralidae</taxon>
        <taxon>Galleriinae</taxon>
        <taxon>Galleria</taxon>
    </lineage>
</organism>
<gene>
    <name evidence="5" type="primary">LOC128201892</name>
</gene>
<evidence type="ECO:0000256" key="1">
    <source>
        <dbReference type="ARBA" id="ARBA00012493"/>
    </source>
</evidence>
<evidence type="ECO:0000256" key="2">
    <source>
        <dbReference type="SAM" id="MobiDB-lite"/>
    </source>
</evidence>
<dbReference type="InterPro" id="IPR001584">
    <property type="entry name" value="Integrase_cat-core"/>
</dbReference>
<dbReference type="PANTHER" id="PTHR37984">
    <property type="entry name" value="PROTEIN CBG26694"/>
    <property type="match status" value="1"/>
</dbReference>
<dbReference type="InterPro" id="IPR043502">
    <property type="entry name" value="DNA/RNA_pol_sf"/>
</dbReference>
<dbReference type="InterPro" id="IPR041588">
    <property type="entry name" value="Integrase_H2C2"/>
</dbReference>
<accession>A0ABM3MXW3</accession>
<evidence type="ECO:0000313" key="4">
    <source>
        <dbReference type="Proteomes" id="UP001652740"/>
    </source>
</evidence>
<dbReference type="Pfam" id="PF17921">
    <property type="entry name" value="Integrase_H2C2"/>
    <property type="match status" value="1"/>
</dbReference>
<dbReference type="SUPFAM" id="SSF56672">
    <property type="entry name" value="DNA/RNA polymerases"/>
    <property type="match status" value="1"/>
</dbReference>
<dbReference type="Pfam" id="PF17919">
    <property type="entry name" value="RT_RNaseH_2"/>
    <property type="match status" value="1"/>
</dbReference>